<dbReference type="PROSITE" id="PS51186">
    <property type="entry name" value="GNAT"/>
    <property type="match status" value="1"/>
</dbReference>
<evidence type="ECO:0000313" key="5">
    <source>
        <dbReference type="Proteomes" id="UP000003167"/>
    </source>
</evidence>
<evidence type="ECO:0000313" key="4">
    <source>
        <dbReference type="EMBL" id="EHO71910.1"/>
    </source>
</evidence>
<accession>H1HLI2</accession>
<dbReference type="RefSeq" id="WP_008564869.1">
    <property type="nucleotide sequence ID" value="NZ_JH594502.1"/>
</dbReference>
<reference evidence="4 5" key="1">
    <citation type="submission" date="2011-12" db="EMBL/GenBank/DDBJ databases">
        <title>The Genome Sequence of Prevotella maculosa OT 289.</title>
        <authorList>
            <consortium name="The Broad Institute Genome Sequencing Platform"/>
            <person name="Earl A."/>
            <person name="Ward D."/>
            <person name="Feldgarden M."/>
            <person name="Gevers D."/>
            <person name="Izard J."/>
            <person name="Blanton J.M."/>
            <person name="Mathney J."/>
            <person name="Tanner A.C."/>
            <person name="Dewhirst F.E."/>
            <person name="Young S.K."/>
            <person name="Zeng Q."/>
            <person name="Gargeya S."/>
            <person name="Fitzgerald M."/>
            <person name="Haas B."/>
            <person name="Abouelleil A."/>
            <person name="Alvarado L."/>
            <person name="Arachchi H.M."/>
            <person name="Berlin A."/>
            <person name="Chapman S.B."/>
            <person name="Gearin G."/>
            <person name="Goldberg J."/>
            <person name="Griggs A."/>
            <person name="Gujja S."/>
            <person name="Hansen M."/>
            <person name="Heiman D."/>
            <person name="Howarth C."/>
            <person name="Larimer J."/>
            <person name="Lui A."/>
            <person name="MacDonald P.J.P."/>
            <person name="McCowen C."/>
            <person name="Montmayeur A."/>
            <person name="Murphy C."/>
            <person name="Neiman D."/>
            <person name="Pearson M."/>
            <person name="Priest M."/>
            <person name="Roberts A."/>
            <person name="Saif S."/>
            <person name="Shea T."/>
            <person name="Sisk P."/>
            <person name="Stolte C."/>
            <person name="Sykes S."/>
            <person name="Wortman J."/>
            <person name="Nusbaum C."/>
            <person name="Birren B."/>
        </authorList>
    </citation>
    <scope>NUCLEOTIDE SEQUENCE [LARGE SCALE GENOMIC DNA]</scope>
    <source>
        <strain evidence="4 5">OT 289</strain>
    </source>
</reference>
<dbReference type="Proteomes" id="UP000003167">
    <property type="component" value="Unassembled WGS sequence"/>
</dbReference>
<evidence type="ECO:0000256" key="1">
    <source>
        <dbReference type="ARBA" id="ARBA00022679"/>
    </source>
</evidence>
<dbReference type="PATRIC" id="fig|999422.3.peg.1054"/>
<dbReference type="SUPFAM" id="SSF55729">
    <property type="entry name" value="Acyl-CoA N-acyltransferases (Nat)"/>
    <property type="match status" value="1"/>
</dbReference>
<dbReference type="PANTHER" id="PTHR43877">
    <property type="entry name" value="AMINOALKYLPHOSPHONATE N-ACETYLTRANSFERASE-RELATED-RELATED"/>
    <property type="match status" value="1"/>
</dbReference>
<dbReference type="AlphaFoldDB" id="H1HLI2"/>
<dbReference type="EMBL" id="AGEK01000019">
    <property type="protein sequence ID" value="EHO71910.1"/>
    <property type="molecule type" value="Genomic_DNA"/>
</dbReference>
<name>H1HLI2_9BACT</name>
<comment type="caution">
    <text evidence="4">The sequence shown here is derived from an EMBL/GenBank/DDBJ whole genome shotgun (WGS) entry which is preliminary data.</text>
</comment>
<dbReference type="OrthoDB" id="9796381at2"/>
<keyword evidence="5" id="KW-1185">Reference proteome</keyword>
<dbReference type="InterPro" id="IPR050832">
    <property type="entry name" value="Bact_Acetyltransf"/>
</dbReference>
<dbReference type="GO" id="GO:0016747">
    <property type="term" value="F:acyltransferase activity, transferring groups other than amino-acyl groups"/>
    <property type="evidence" value="ECO:0007669"/>
    <property type="project" value="InterPro"/>
</dbReference>
<dbReference type="CDD" id="cd04301">
    <property type="entry name" value="NAT_SF"/>
    <property type="match status" value="1"/>
</dbReference>
<dbReference type="HOGENOM" id="CLU_013985_13_0_10"/>
<dbReference type="InterPro" id="IPR000182">
    <property type="entry name" value="GNAT_dom"/>
</dbReference>
<keyword evidence="1" id="KW-0808">Transferase</keyword>
<evidence type="ECO:0000259" key="3">
    <source>
        <dbReference type="PROSITE" id="PS51186"/>
    </source>
</evidence>
<sequence>MTFRQANLQDFDACWRLIDAARWKMMADGRHQWTVEYPSRDLIIADIKSGEAYVLTDEDGVKTYGVVAQNGEPAYEQCTAEWLTKGDYMVIHRLAVSPNARGKGLAKQFFQGVEAMCRQQDIYSIKVDTNHDNREMRGLLQRLGFVECGKIDYGPRGMRLAFERVL</sequence>
<dbReference type="Pfam" id="PF00583">
    <property type="entry name" value="Acetyltransf_1"/>
    <property type="match status" value="1"/>
</dbReference>
<dbReference type="InterPro" id="IPR016181">
    <property type="entry name" value="Acyl_CoA_acyltransferase"/>
</dbReference>
<keyword evidence="2" id="KW-0012">Acyltransferase</keyword>
<protein>
    <recommendedName>
        <fullName evidence="3">N-acetyltransferase domain-containing protein</fullName>
    </recommendedName>
</protein>
<proteinExistence type="predicted"/>
<feature type="domain" description="N-acetyltransferase" evidence="3">
    <location>
        <begin position="1"/>
        <end position="166"/>
    </location>
</feature>
<evidence type="ECO:0000256" key="2">
    <source>
        <dbReference type="ARBA" id="ARBA00023315"/>
    </source>
</evidence>
<dbReference type="Gene3D" id="3.40.630.30">
    <property type="match status" value="1"/>
</dbReference>
<dbReference type="STRING" id="999422.HMPREF9944_01026"/>
<gene>
    <name evidence="4" type="ORF">HMPREF9944_01026</name>
</gene>
<dbReference type="PANTHER" id="PTHR43877:SF2">
    <property type="entry name" value="AMINOALKYLPHOSPHONATE N-ACETYLTRANSFERASE-RELATED"/>
    <property type="match status" value="1"/>
</dbReference>
<organism evidence="4 5">
    <name type="scientific">Segatella maculosa OT 289</name>
    <dbReference type="NCBI Taxonomy" id="999422"/>
    <lineage>
        <taxon>Bacteria</taxon>
        <taxon>Pseudomonadati</taxon>
        <taxon>Bacteroidota</taxon>
        <taxon>Bacteroidia</taxon>
        <taxon>Bacteroidales</taxon>
        <taxon>Prevotellaceae</taxon>
        <taxon>Segatella</taxon>
    </lineage>
</organism>